<dbReference type="CDD" id="cd08432">
    <property type="entry name" value="PBP2_GcdR_TrpI_HvrB_AmpR_like"/>
    <property type="match status" value="1"/>
</dbReference>
<organism evidence="6 7">
    <name type="scientific">Pseudoduganella buxea</name>
    <dbReference type="NCBI Taxonomy" id="1949069"/>
    <lineage>
        <taxon>Bacteria</taxon>
        <taxon>Pseudomonadati</taxon>
        <taxon>Pseudomonadota</taxon>
        <taxon>Betaproteobacteria</taxon>
        <taxon>Burkholderiales</taxon>
        <taxon>Oxalobacteraceae</taxon>
        <taxon>Telluria group</taxon>
        <taxon>Pseudoduganella</taxon>
    </lineage>
</organism>
<dbReference type="InterPro" id="IPR005119">
    <property type="entry name" value="LysR_subst-bd"/>
</dbReference>
<dbReference type="Gene3D" id="3.40.190.10">
    <property type="entry name" value="Periplasmic binding protein-like II"/>
    <property type="match status" value="2"/>
</dbReference>
<keyword evidence="3" id="KW-0238">DNA-binding</keyword>
<dbReference type="EMBL" id="WNKZ01000008">
    <property type="protein sequence ID" value="MTV52047.1"/>
    <property type="molecule type" value="Genomic_DNA"/>
</dbReference>
<dbReference type="NCBIfam" id="NF008352">
    <property type="entry name" value="PRK11139.1"/>
    <property type="match status" value="1"/>
</dbReference>
<dbReference type="PANTHER" id="PTHR30537:SF26">
    <property type="entry name" value="GLYCINE CLEAVAGE SYSTEM TRANSCRIPTIONAL ACTIVATOR"/>
    <property type="match status" value="1"/>
</dbReference>
<dbReference type="InterPro" id="IPR000847">
    <property type="entry name" value="LysR_HTH_N"/>
</dbReference>
<dbReference type="FunFam" id="1.10.10.10:FF:000001">
    <property type="entry name" value="LysR family transcriptional regulator"/>
    <property type="match status" value="1"/>
</dbReference>
<evidence type="ECO:0000256" key="4">
    <source>
        <dbReference type="ARBA" id="ARBA00023163"/>
    </source>
</evidence>
<gene>
    <name evidence="6" type="primary">gcvA</name>
    <name evidence="6" type="ORF">GM672_04780</name>
</gene>
<dbReference type="PANTHER" id="PTHR30537">
    <property type="entry name" value="HTH-TYPE TRANSCRIPTIONAL REGULATOR"/>
    <property type="match status" value="1"/>
</dbReference>
<dbReference type="GO" id="GO:0003700">
    <property type="term" value="F:DNA-binding transcription factor activity"/>
    <property type="evidence" value="ECO:0007669"/>
    <property type="project" value="InterPro"/>
</dbReference>
<dbReference type="GO" id="GO:0043565">
    <property type="term" value="F:sequence-specific DNA binding"/>
    <property type="evidence" value="ECO:0007669"/>
    <property type="project" value="TreeGrafter"/>
</dbReference>
<keyword evidence="2" id="KW-0805">Transcription regulation</keyword>
<accession>A0A6I3SWH1</accession>
<evidence type="ECO:0000256" key="2">
    <source>
        <dbReference type="ARBA" id="ARBA00023015"/>
    </source>
</evidence>
<dbReference type="PRINTS" id="PR00039">
    <property type="entry name" value="HTHLYSR"/>
</dbReference>
<dbReference type="InterPro" id="IPR036390">
    <property type="entry name" value="WH_DNA-bd_sf"/>
</dbReference>
<comment type="caution">
    <text evidence="6">The sequence shown here is derived from an EMBL/GenBank/DDBJ whole genome shotgun (WGS) entry which is preliminary data.</text>
</comment>
<keyword evidence="4" id="KW-0804">Transcription</keyword>
<dbReference type="Gene3D" id="1.10.10.10">
    <property type="entry name" value="Winged helix-like DNA-binding domain superfamily/Winged helix DNA-binding domain"/>
    <property type="match status" value="1"/>
</dbReference>
<comment type="similarity">
    <text evidence="1">Belongs to the LysR transcriptional regulatory family.</text>
</comment>
<dbReference type="InterPro" id="IPR036388">
    <property type="entry name" value="WH-like_DNA-bd_sf"/>
</dbReference>
<evidence type="ECO:0000313" key="6">
    <source>
        <dbReference type="EMBL" id="MTV52047.1"/>
    </source>
</evidence>
<reference evidence="6 7" key="1">
    <citation type="submission" date="2019-11" db="EMBL/GenBank/DDBJ databases">
        <title>Type strains purchased from KCTC, JCM and DSMZ.</title>
        <authorList>
            <person name="Lu H."/>
        </authorList>
    </citation>
    <scope>NUCLEOTIDE SEQUENCE [LARGE SCALE GENOMIC DNA]</scope>
    <source>
        <strain evidence="6 7">KCTC 52429</strain>
    </source>
</reference>
<sequence>MKMPPLHAVLCFAVVGRHMSIKLAAEELNVTAGAVSQQVAKLEEILGLSLFARTSRGMELTEAGKTYLRAVSPALRHIEQATQRITQQQQAQIVTVSCTPGFAMQWLLPRLPQFQAVHPDIDVRINTTNKLVDLLVDEVDFAVRHGLGAYAGFQVERLIDDRLYPVCSPALLPACSAVLSPTDPAADMGAITLLHDEHRDDWRIWLRATGIDLDPATGPVFVASNGAIDAAVAGLGVALARKSLVQDELASGKLVIAFPAAAQVPIAYHLVYDSTVLLHQHCQRFRQWLLAQAEPGVLSPS</sequence>
<dbReference type="Pfam" id="PF03466">
    <property type="entry name" value="LysR_substrate"/>
    <property type="match status" value="1"/>
</dbReference>
<dbReference type="AlphaFoldDB" id="A0A6I3SWH1"/>
<feature type="domain" description="HTH lysR-type" evidence="5">
    <location>
        <begin position="4"/>
        <end position="61"/>
    </location>
</feature>
<evidence type="ECO:0000256" key="3">
    <source>
        <dbReference type="ARBA" id="ARBA00023125"/>
    </source>
</evidence>
<evidence type="ECO:0000259" key="5">
    <source>
        <dbReference type="PROSITE" id="PS50931"/>
    </source>
</evidence>
<proteinExistence type="inferred from homology"/>
<dbReference type="SUPFAM" id="SSF53850">
    <property type="entry name" value="Periplasmic binding protein-like II"/>
    <property type="match status" value="1"/>
</dbReference>
<evidence type="ECO:0000313" key="7">
    <source>
        <dbReference type="Proteomes" id="UP000430634"/>
    </source>
</evidence>
<name>A0A6I3SWH1_9BURK</name>
<dbReference type="Pfam" id="PF00126">
    <property type="entry name" value="HTH_1"/>
    <property type="match status" value="1"/>
</dbReference>
<dbReference type="SUPFAM" id="SSF46785">
    <property type="entry name" value="Winged helix' DNA-binding domain"/>
    <property type="match status" value="1"/>
</dbReference>
<evidence type="ECO:0000256" key="1">
    <source>
        <dbReference type="ARBA" id="ARBA00009437"/>
    </source>
</evidence>
<protein>
    <submittedName>
        <fullName evidence="6">Transcriptional regulator GcvA</fullName>
    </submittedName>
</protein>
<dbReference type="Proteomes" id="UP000430634">
    <property type="component" value="Unassembled WGS sequence"/>
</dbReference>
<dbReference type="InterPro" id="IPR058163">
    <property type="entry name" value="LysR-type_TF_proteobact-type"/>
</dbReference>
<dbReference type="PROSITE" id="PS50931">
    <property type="entry name" value="HTH_LYSR"/>
    <property type="match status" value="1"/>
</dbReference>
<dbReference type="OrthoDB" id="9178397at2"/>
<dbReference type="GO" id="GO:0006351">
    <property type="term" value="P:DNA-templated transcription"/>
    <property type="evidence" value="ECO:0007669"/>
    <property type="project" value="TreeGrafter"/>
</dbReference>